<dbReference type="Proteomes" id="UP000245048">
    <property type="component" value="Unassembled WGS sequence"/>
</dbReference>
<dbReference type="GO" id="GO:0016787">
    <property type="term" value="F:hydrolase activity"/>
    <property type="evidence" value="ECO:0007669"/>
    <property type="project" value="UniProtKB-KW"/>
</dbReference>
<feature type="region of interest" description="Disordered" evidence="12">
    <location>
        <begin position="416"/>
        <end position="611"/>
    </location>
</feature>
<dbReference type="GO" id="GO:0003676">
    <property type="term" value="F:nucleic acid binding"/>
    <property type="evidence" value="ECO:0007669"/>
    <property type="project" value="InterPro"/>
</dbReference>
<feature type="domain" description="DEAD-box RNA helicase Q" evidence="15">
    <location>
        <begin position="35"/>
        <end position="63"/>
    </location>
</feature>
<sequence>MTNPATPPVPAEAAVPAAELAEAAVSPAEPEPPRATFEDLGLSEALLRGVSEAGYVHPTPIQEQAIPVVLMGRDVMGCAQTGTGKTASFVLPMMDILAGSRAKARMPRSLILEPTRELALQVAENFVKYGQHMKLNHALLIGGESMSDQRDVLDKGVDVLIATPGRLLDLFDRGRVMLADCKVLVIDEADRMLDMGFIPDVERIVSMLPPLRQTLFFSATMAPEIRRLADAFLQNPKTITVSAPASVATTITAGLALVQPHDKREALRRLIRSEDVQNALIFCNRKRDVDILHKSLGKHGFAAGALHGDLPQSVRFATLEKFKAGELQLLVCSDVAARGIDIGGLSHVFNFDVPFRDEDYVHRIGRTGRAGREGRAYTIATADDVKLVEAIEKLTGKPIPRIEIPGLDPVTEEELAEAAAAPRGGRGRGRPAGKGGRAAEPRRGEKDRGEKERGEKERGEKEIVRRGANRLRPEAEPGAEHGPRREEARPAREREEARAPRERDEARIPRERDEARAPRERDEARAPRDRDDARAPRDRDDARAPRDRDDRRREHRREDNRRDRDDLGPPVRGFGDMVPAFMLIPIPRPQRDTGAAESPAELDSERGAEAA</sequence>
<feature type="compositionally biased region" description="Basic and acidic residues" evidence="12">
    <location>
        <begin position="437"/>
        <end position="567"/>
    </location>
</feature>
<evidence type="ECO:0000256" key="10">
    <source>
        <dbReference type="PROSITE-ProRule" id="PRU00552"/>
    </source>
</evidence>
<dbReference type="RefSeq" id="WP_109516740.1">
    <property type="nucleotide sequence ID" value="NZ_PDOA01000004.1"/>
</dbReference>
<evidence type="ECO:0000256" key="2">
    <source>
        <dbReference type="ARBA" id="ARBA00022490"/>
    </source>
</evidence>
<organism evidence="16 17">
    <name type="scientific">Teichococcus aestuarii</name>
    <dbReference type="NCBI Taxonomy" id="568898"/>
    <lineage>
        <taxon>Bacteria</taxon>
        <taxon>Pseudomonadati</taxon>
        <taxon>Pseudomonadota</taxon>
        <taxon>Alphaproteobacteria</taxon>
        <taxon>Acetobacterales</taxon>
        <taxon>Roseomonadaceae</taxon>
        <taxon>Roseomonas</taxon>
    </lineage>
</organism>
<dbReference type="PROSITE" id="PS51194">
    <property type="entry name" value="HELICASE_CTER"/>
    <property type="match status" value="1"/>
</dbReference>
<dbReference type="Pfam" id="PF00271">
    <property type="entry name" value="Helicase_C"/>
    <property type="match status" value="1"/>
</dbReference>
<dbReference type="InterPro" id="IPR001650">
    <property type="entry name" value="Helicase_C-like"/>
</dbReference>
<dbReference type="Gene3D" id="3.40.50.300">
    <property type="entry name" value="P-loop containing nucleotide triphosphate hydrolases"/>
    <property type="match status" value="2"/>
</dbReference>
<dbReference type="GO" id="GO:0003724">
    <property type="term" value="F:RNA helicase activity"/>
    <property type="evidence" value="ECO:0007669"/>
    <property type="project" value="UniProtKB-EC"/>
</dbReference>
<dbReference type="CDD" id="cd18787">
    <property type="entry name" value="SF2_C_DEAD"/>
    <property type="match status" value="1"/>
</dbReference>
<evidence type="ECO:0000256" key="5">
    <source>
        <dbReference type="ARBA" id="ARBA00022806"/>
    </source>
</evidence>
<dbReference type="Pfam" id="PF00270">
    <property type="entry name" value="DEAD"/>
    <property type="match status" value="1"/>
</dbReference>
<dbReference type="InterPro" id="IPR027417">
    <property type="entry name" value="P-loop_NTPase"/>
</dbReference>
<dbReference type="CDD" id="cd00268">
    <property type="entry name" value="DEADc"/>
    <property type="match status" value="1"/>
</dbReference>
<comment type="similarity">
    <text evidence="7 11">Belongs to the DEAD box helicase family.</text>
</comment>
<dbReference type="AlphaFoldDB" id="A0A2U1V679"/>
<feature type="short sequence motif" description="Q motif" evidence="10">
    <location>
        <begin position="35"/>
        <end position="63"/>
    </location>
</feature>
<dbReference type="SMART" id="SM00490">
    <property type="entry name" value="HELICc"/>
    <property type="match status" value="1"/>
</dbReference>
<name>A0A2U1V679_9PROT</name>
<dbReference type="InterPro" id="IPR050079">
    <property type="entry name" value="DEAD_box_RNA_helicase"/>
</dbReference>
<dbReference type="InterPro" id="IPR044742">
    <property type="entry name" value="DEAD/DEAH_RhlB"/>
</dbReference>
<feature type="domain" description="Helicase C-terminal" evidence="14">
    <location>
        <begin position="266"/>
        <end position="410"/>
    </location>
</feature>
<keyword evidence="5 11" id="KW-0347">Helicase</keyword>
<evidence type="ECO:0000259" key="14">
    <source>
        <dbReference type="PROSITE" id="PS51194"/>
    </source>
</evidence>
<accession>A0A2U1V679</accession>
<dbReference type="EC" id="3.6.4.13" evidence="1"/>
<comment type="caution">
    <text evidence="16">The sequence shown here is derived from an EMBL/GenBank/DDBJ whole genome shotgun (WGS) entry which is preliminary data.</text>
</comment>
<dbReference type="GO" id="GO:0042255">
    <property type="term" value="P:ribosome assembly"/>
    <property type="evidence" value="ECO:0007669"/>
    <property type="project" value="UniProtKB-ARBA"/>
</dbReference>
<protein>
    <recommendedName>
        <fullName evidence="9">DEAD-box ATP-dependent RNA helicase RhpA</fullName>
        <ecNumber evidence="1">3.6.4.13</ecNumber>
    </recommendedName>
</protein>
<proteinExistence type="inferred from homology"/>
<evidence type="ECO:0000259" key="13">
    <source>
        <dbReference type="PROSITE" id="PS51192"/>
    </source>
</evidence>
<evidence type="ECO:0000259" key="15">
    <source>
        <dbReference type="PROSITE" id="PS51195"/>
    </source>
</evidence>
<evidence type="ECO:0000256" key="7">
    <source>
        <dbReference type="ARBA" id="ARBA00038437"/>
    </source>
</evidence>
<dbReference type="InterPro" id="IPR011545">
    <property type="entry name" value="DEAD/DEAH_box_helicase_dom"/>
</dbReference>
<dbReference type="PROSITE" id="PS00039">
    <property type="entry name" value="DEAD_ATP_HELICASE"/>
    <property type="match status" value="1"/>
</dbReference>
<evidence type="ECO:0000313" key="17">
    <source>
        <dbReference type="Proteomes" id="UP000245048"/>
    </source>
</evidence>
<keyword evidence="17" id="KW-1185">Reference proteome</keyword>
<reference evidence="17" key="1">
    <citation type="submission" date="2017-10" db="EMBL/GenBank/DDBJ databases">
        <authorList>
            <person name="Toshchakov S.V."/>
            <person name="Goeva M.A."/>
        </authorList>
    </citation>
    <scope>NUCLEOTIDE SEQUENCE [LARGE SCALE GENOMIC DNA]</scope>
    <source>
        <strain evidence="17">JR1/69-1-13</strain>
    </source>
</reference>
<evidence type="ECO:0000256" key="4">
    <source>
        <dbReference type="ARBA" id="ARBA00022801"/>
    </source>
</evidence>
<dbReference type="SUPFAM" id="SSF52540">
    <property type="entry name" value="P-loop containing nucleoside triphosphate hydrolases"/>
    <property type="match status" value="1"/>
</dbReference>
<dbReference type="PROSITE" id="PS51195">
    <property type="entry name" value="Q_MOTIF"/>
    <property type="match status" value="1"/>
</dbReference>
<dbReference type="GO" id="GO:0009266">
    <property type="term" value="P:response to temperature stimulus"/>
    <property type="evidence" value="ECO:0007669"/>
    <property type="project" value="UniProtKB-ARBA"/>
</dbReference>
<evidence type="ECO:0000256" key="3">
    <source>
        <dbReference type="ARBA" id="ARBA00022741"/>
    </source>
</evidence>
<dbReference type="EMBL" id="PDOA01000004">
    <property type="protein sequence ID" value="PWC29402.1"/>
    <property type="molecule type" value="Genomic_DNA"/>
</dbReference>
<keyword evidence="6 11" id="KW-0067">ATP-binding</keyword>
<dbReference type="InterPro" id="IPR014014">
    <property type="entry name" value="RNA_helicase_DEAD_Q_motif"/>
</dbReference>
<keyword evidence="2" id="KW-0963">Cytoplasm</keyword>
<dbReference type="FunFam" id="3.40.50.300:FF:000108">
    <property type="entry name" value="ATP-dependent RNA helicase RhlE"/>
    <property type="match status" value="1"/>
</dbReference>
<dbReference type="GO" id="GO:0005829">
    <property type="term" value="C:cytosol"/>
    <property type="evidence" value="ECO:0007669"/>
    <property type="project" value="TreeGrafter"/>
</dbReference>
<keyword evidence="4 11" id="KW-0378">Hydrolase</keyword>
<evidence type="ECO:0000256" key="8">
    <source>
        <dbReference type="ARBA" id="ARBA00047984"/>
    </source>
</evidence>
<dbReference type="GO" id="GO:0005524">
    <property type="term" value="F:ATP binding"/>
    <property type="evidence" value="ECO:0007669"/>
    <property type="project" value="UniProtKB-KW"/>
</dbReference>
<gene>
    <name evidence="16" type="ORF">CR165_09270</name>
</gene>
<keyword evidence="3 11" id="KW-0547">Nucleotide-binding</keyword>
<dbReference type="InterPro" id="IPR000629">
    <property type="entry name" value="RNA-helicase_DEAD-box_CS"/>
</dbReference>
<evidence type="ECO:0000256" key="6">
    <source>
        <dbReference type="ARBA" id="ARBA00022840"/>
    </source>
</evidence>
<dbReference type="PROSITE" id="PS51192">
    <property type="entry name" value="HELICASE_ATP_BIND_1"/>
    <property type="match status" value="1"/>
</dbReference>
<comment type="catalytic activity">
    <reaction evidence="8">
        <text>ATP + H2O = ADP + phosphate + H(+)</text>
        <dbReference type="Rhea" id="RHEA:13065"/>
        <dbReference type="ChEBI" id="CHEBI:15377"/>
        <dbReference type="ChEBI" id="CHEBI:15378"/>
        <dbReference type="ChEBI" id="CHEBI:30616"/>
        <dbReference type="ChEBI" id="CHEBI:43474"/>
        <dbReference type="ChEBI" id="CHEBI:456216"/>
        <dbReference type="EC" id="3.6.4.13"/>
    </reaction>
</comment>
<dbReference type="SMART" id="SM00487">
    <property type="entry name" value="DEXDc"/>
    <property type="match status" value="1"/>
</dbReference>
<evidence type="ECO:0000256" key="12">
    <source>
        <dbReference type="SAM" id="MobiDB-lite"/>
    </source>
</evidence>
<evidence type="ECO:0000256" key="11">
    <source>
        <dbReference type="RuleBase" id="RU000492"/>
    </source>
</evidence>
<dbReference type="PANTHER" id="PTHR47959:SF13">
    <property type="entry name" value="ATP-DEPENDENT RNA HELICASE RHLE"/>
    <property type="match status" value="1"/>
</dbReference>
<feature type="domain" description="Helicase ATP-binding" evidence="13">
    <location>
        <begin position="66"/>
        <end position="239"/>
    </location>
</feature>
<dbReference type="PANTHER" id="PTHR47959">
    <property type="entry name" value="ATP-DEPENDENT RNA HELICASE RHLE-RELATED"/>
    <property type="match status" value="1"/>
</dbReference>
<evidence type="ECO:0000256" key="1">
    <source>
        <dbReference type="ARBA" id="ARBA00012552"/>
    </source>
</evidence>
<evidence type="ECO:0000313" key="16">
    <source>
        <dbReference type="EMBL" id="PWC29402.1"/>
    </source>
</evidence>
<dbReference type="OrthoDB" id="9805696at2"/>
<dbReference type="InterPro" id="IPR014001">
    <property type="entry name" value="Helicase_ATP-bd"/>
</dbReference>
<evidence type="ECO:0000256" key="9">
    <source>
        <dbReference type="ARBA" id="ARBA00074363"/>
    </source>
</evidence>